<evidence type="ECO:0008006" key="4">
    <source>
        <dbReference type="Google" id="ProtNLM"/>
    </source>
</evidence>
<organism evidence="2 3">
    <name type="scientific">Raphidocelis subcapitata</name>
    <dbReference type="NCBI Taxonomy" id="307507"/>
    <lineage>
        <taxon>Eukaryota</taxon>
        <taxon>Viridiplantae</taxon>
        <taxon>Chlorophyta</taxon>
        <taxon>core chlorophytes</taxon>
        <taxon>Chlorophyceae</taxon>
        <taxon>CS clade</taxon>
        <taxon>Sphaeropleales</taxon>
        <taxon>Selenastraceae</taxon>
        <taxon>Raphidocelis</taxon>
    </lineage>
</organism>
<proteinExistence type="predicted"/>
<evidence type="ECO:0000313" key="2">
    <source>
        <dbReference type="EMBL" id="GBF99747.1"/>
    </source>
</evidence>
<evidence type="ECO:0000313" key="3">
    <source>
        <dbReference type="Proteomes" id="UP000247498"/>
    </source>
</evidence>
<feature type="region of interest" description="Disordered" evidence="1">
    <location>
        <begin position="1"/>
        <end position="24"/>
    </location>
</feature>
<accession>A0A2V0PQG4</accession>
<feature type="region of interest" description="Disordered" evidence="1">
    <location>
        <begin position="87"/>
        <end position="142"/>
    </location>
</feature>
<gene>
    <name evidence="2" type="ORF">Rsub_12522</name>
</gene>
<feature type="compositionally biased region" description="Basic and acidic residues" evidence="1">
    <location>
        <begin position="7"/>
        <end position="16"/>
    </location>
</feature>
<keyword evidence="3" id="KW-1185">Reference proteome</keyword>
<dbReference type="Proteomes" id="UP000247498">
    <property type="component" value="Unassembled WGS sequence"/>
</dbReference>
<feature type="compositionally biased region" description="Polar residues" evidence="1">
    <location>
        <begin position="87"/>
        <end position="103"/>
    </location>
</feature>
<reference evidence="2 3" key="1">
    <citation type="journal article" date="2018" name="Sci. Rep.">
        <title>Raphidocelis subcapitata (=Pseudokirchneriella subcapitata) provides an insight into genome evolution and environmental adaptations in the Sphaeropleales.</title>
        <authorList>
            <person name="Suzuki S."/>
            <person name="Yamaguchi H."/>
            <person name="Nakajima N."/>
            <person name="Kawachi M."/>
        </authorList>
    </citation>
    <scope>NUCLEOTIDE SEQUENCE [LARGE SCALE GENOMIC DNA]</scope>
    <source>
        <strain evidence="2 3">NIES-35</strain>
    </source>
</reference>
<evidence type="ECO:0000256" key="1">
    <source>
        <dbReference type="SAM" id="MobiDB-lite"/>
    </source>
</evidence>
<dbReference type="AlphaFoldDB" id="A0A2V0PQG4"/>
<name>A0A2V0PQG4_9CHLO</name>
<sequence>MDAAAADAERRLERRRASNRQAQRKYLARKKQSLAGLHALLQACTAEVEALLHDNAVLRARERVLQRAIQGNSAQLSVLSRQLAGPWSNSSSVEATPEPQAQPTPWAEPAGSKAGSAAPQLSAEDGSGPSSQTAAPCAPAAAGPCASGGIEAQLEGAQPAPPLESGLQSALRQLHSAGRLGLRGSVPLHIFQLIGERLGAAVVAFQAADALPPGPDAGAALAAATGLYRSLRGFVREANMTCLQLRSRSAAQTYRP</sequence>
<dbReference type="Gene3D" id="1.20.5.170">
    <property type="match status" value="1"/>
</dbReference>
<comment type="caution">
    <text evidence="2">The sequence shown here is derived from an EMBL/GenBank/DDBJ whole genome shotgun (WGS) entry which is preliminary data.</text>
</comment>
<protein>
    <recommendedName>
        <fullName evidence="4">BZIP domain-containing protein</fullName>
    </recommendedName>
</protein>
<dbReference type="EMBL" id="BDRX01000171">
    <property type="protein sequence ID" value="GBF99747.1"/>
    <property type="molecule type" value="Genomic_DNA"/>
</dbReference>
<dbReference type="InParanoid" id="A0A2V0PQG4"/>